<keyword evidence="3" id="KW-0597">Phosphoprotein</keyword>
<feature type="domain" description="Histidine kinase" evidence="8">
    <location>
        <begin position="148"/>
        <end position="365"/>
    </location>
</feature>
<feature type="compositionally biased region" description="Basic and acidic residues" evidence="7">
    <location>
        <begin position="8"/>
        <end position="41"/>
    </location>
</feature>
<dbReference type="SUPFAM" id="SSF47384">
    <property type="entry name" value="Homodimeric domain of signal transducing histidine kinase"/>
    <property type="match status" value="1"/>
</dbReference>
<name>A0ABS7TQP5_9BACT</name>
<dbReference type="SMART" id="SM00388">
    <property type="entry name" value="HisKA"/>
    <property type="match status" value="1"/>
</dbReference>
<dbReference type="RefSeq" id="WP_224192314.1">
    <property type="nucleotide sequence ID" value="NZ_JAIRAU010000017.1"/>
</dbReference>
<evidence type="ECO:0000313" key="10">
    <source>
        <dbReference type="Proteomes" id="UP001139031"/>
    </source>
</evidence>
<sequence>MGSTKKQPHPERGETDRSLTAERDKSDRELSLRRELREEGADEVVRRARERADVVLHQARRRADDLLGQRDENSAAQERVLQERGDADEALRQERLVADEQVLIEREQRSRDLQDLLGLEREATDRNLKAERSSADQALASRDDFLGVVSHELRGTLNGIALHAAVLIQQSTGDEPGRRVIAHAEKIERGVARMKRLIDDLMDLASIEAGRLRITTRRDDVARLAREAVEIFQPVSAARGLQLMLEAPGLPVPATFDHERILQVLTNLFANAVKFTPAGGKIVVRVEPQGKLVRLSVSDTGSGIPEDKLNVIFERFVQVAADDPRGVGLGLFIAKTIIDAHGGELGADSRVGEGSTFFFTLPAAPGDA</sequence>
<comment type="caution">
    <text evidence="9">The sequence shown here is derived from an EMBL/GenBank/DDBJ whole genome shotgun (WGS) entry which is preliminary data.</text>
</comment>
<dbReference type="Proteomes" id="UP001139031">
    <property type="component" value="Unassembled WGS sequence"/>
</dbReference>
<keyword evidence="5 9" id="KW-0418">Kinase</keyword>
<dbReference type="PANTHER" id="PTHR43711:SF1">
    <property type="entry name" value="HISTIDINE KINASE 1"/>
    <property type="match status" value="1"/>
</dbReference>
<dbReference type="Pfam" id="PF00512">
    <property type="entry name" value="HisKA"/>
    <property type="match status" value="1"/>
</dbReference>
<keyword evidence="6" id="KW-0902">Two-component regulatory system</keyword>
<dbReference type="PROSITE" id="PS50109">
    <property type="entry name" value="HIS_KIN"/>
    <property type="match status" value="1"/>
</dbReference>
<dbReference type="InterPro" id="IPR050736">
    <property type="entry name" value="Sensor_HK_Regulatory"/>
</dbReference>
<feature type="region of interest" description="Disordered" evidence="7">
    <location>
        <begin position="1"/>
        <end position="41"/>
    </location>
</feature>
<feature type="region of interest" description="Disordered" evidence="7">
    <location>
        <begin position="66"/>
        <end position="86"/>
    </location>
</feature>
<evidence type="ECO:0000256" key="2">
    <source>
        <dbReference type="ARBA" id="ARBA00012438"/>
    </source>
</evidence>
<dbReference type="InterPro" id="IPR003594">
    <property type="entry name" value="HATPase_dom"/>
</dbReference>
<evidence type="ECO:0000256" key="1">
    <source>
        <dbReference type="ARBA" id="ARBA00000085"/>
    </source>
</evidence>
<dbReference type="InterPro" id="IPR005467">
    <property type="entry name" value="His_kinase_dom"/>
</dbReference>
<dbReference type="CDD" id="cd00082">
    <property type="entry name" value="HisKA"/>
    <property type="match status" value="1"/>
</dbReference>
<evidence type="ECO:0000313" key="9">
    <source>
        <dbReference type="EMBL" id="MBZ5710544.1"/>
    </source>
</evidence>
<dbReference type="SUPFAM" id="SSF55874">
    <property type="entry name" value="ATPase domain of HSP90 chaperone/DNA topoisomerase II/histidine kinase"/>
    <property type="match status" value="1"/>
</dbReference>
<dbReference type="Gene3D" id="3.30.565.10">
    <property type="entry name" value="Histidine kinase-like ATPase, C-terminal domain"/>
    <property type="match status" value="1"/>
</dbReference>
<organism evidence="9 10">
    <name type="scientific">Nannocystis pusilla</name>
    <dbReference type="NCBI Taxonomy" id="889268"/>
    <lineage>
        <taxon>Bacteria</taxon>
        <taxon>Pseudomonadati</taxon>
        <taxon>Myxococcota</taxon>
        <taxon>Polyangia</taxon>
        <taxon>Nannocystales</taxon>
        <taxon>Nannocystaceae</taxon>
        <taxon>Nannocystis</taxon>
    </lineage>
</organism>
<keyword evidence="10" id="KW-1185">Reference proteome</keyword>
<dbReference type="PANTHER" id="PTHR43711">
    <property type="entry name" value="TWO-COMPONENT HISTIDINE KINASE"/>
    <property type="match status" value="1"/>
</dbReference>
<proteinExistence type="predicted"/>
<reference evidence="9" key="1">
    <citation type="submission" date="2021-08" db="EMBL/GenBank/DDBJ databases">
        <authorList>
            <person name="Stevens D.C."/>
        </authorList>
    </citation>
    <scope>NUCLEOTIDE SEQUENCE</scope>
    <source>
        <strain evidence="9">DSM 53165</strain>
    </source>
</reference>
<accession>A0ABS7TQP5</accession>
<dbReference type="EC" id="2.7.13.3" evidence="2"/>
<dbReference type="InterPro" id="IPR004358">
    <property type="entry name" value="Sig_transdc_His_kin-like_C"/>
</dbReference>
<evidence type="ECO:0000256" key="4">
    <source>
        <dbReference type="ARBA" id="ARBA00022679"/>
    </source>
</evidence>
<gene>
    <name evidence="9" type="ORF">K7C98_14890</name>
</gene>
<evidence type="ECO:0000256" key="5">
    <source>
        <dbReference type="ARBA" id="ARBA00022777"/>
    </source>
</evidence>
<dbReference type="EMBL" id="JAIRAU010000017">
    <property type="protein sequence ID" value="MBZ5710544.1"/>
    <property type="molecule type" value="Genomic_DNA"/>
</dbReference>
<dbReference type="Pfam" id="PF02518">
    <property type="entry name" value="HATPase_c"/>
    <property type="match status" value="1"/>
</dbReference>
<evidence type="ECO:0000256" key="6">
    <source>
        <dbReference type="ARBA" id="ARBA00023012"/>
    </source>
</evidence>
<evidence type="ECO:0000256" key="3">
    <source>
        <dbReference type="ARBA" id="ARBA00022553"/>
    </source>
</evidence>
<evidence type="ECO:0000259" key="8">
    <source>
        <dbReference type="PROSITE" id="PS50109"/>
    </source>
</evidence>
<dbReference type="InterPro" id="IPR036890">
    <property type="entry name" value="HATPase_C_sf"/>
</dbReference>
<dbReference type="SMART" id="SM00387">
    <property type="entry name" value="HATPase_c"/>
    <property type="match status" value="1"/>
</dbReference>
<dbReference type="PRINTS" id="PR00344">
    <property type="entry name" value="BCTRLSENSOR"/>
</dbReference>
<dbReference type="InterPro" id="IPR003661">
    <property type="entry name" value="HisK_dim/P_dom"/>
</dbReference>
<dbReference type="GO" id="GO:0016301">
    <property type="term" value="F:kinase activity"/>
    <property type="evidence" value="ECO:0007669"/>
    <property type="project" value="UniProtKB-KW"/>
</dbReference>
<comment type="catalytic activity">
    <reaction evidence="1">
        <text>ATP + protein L-histidine = ADP + protein N-phospho-L-histidine.</text>
        <dbReference type="EC" id="2.7.13.3"/>
    </reaction>
</comment>
<evidence type="ECO:0000256" key="7">
    <source>
        <dbReference type="SAM" id="MobiDB-lite"/>
    </source>
</evidence>
<dbReference type="Gene3D" id="1.10.287.130">
    <property type="match status" value="1"/>
</dbReference>
<dbReference type="InterPro" id="IPR036097">
    <property type="entry name" value="HisK_dim/P_sf"/>
</dbReference>
<keyword evidence="4" id="KW-0808">Transferase</keyword>
<protein>
    <recommendedName>
        <fullName evidence="2">histidine kinase</fullName>
        <ecNumber evidence="2">2.7.13.3</ecNumber>
    </recommendedName>
</protein>